<dbReference type="AlphaFoldDB" id="A0A644VZ77"/>
<dbReference type="InterPro" id="IPR006710">
    <property type="entry name" value="Glyco_hydro_43"/>
</dbReference>
<dbReference type="PROSITE" id="PS51257">
    <property type="entry name" value="PROKAR_LIPOPROTEIN"/>
    <property type="match status" value="1"/>
</dbReference>
<sequence length="378" mass="43048">MRSFFTYGICVILLFSCKGKSRYDAFSPGKLWPDNNGVHINAHGGGILFENGRYYWFGEHKTPGNEGNVANVGVHCYSSEDLYNWKDEGVVLTVDPVGSGSDIEKGCIIERPKVIKNQKTGKYVMWFHLERKNNNYSDALSGVAVGNEITGPYQYLKSVRPNSGFYPLNVSEIHKQKTSSVDNIKFNGWSLPADVDALSILVRDLSKGQMARDMNLFVDEDQKAYHIYSSEENSTLHIAELTDDYLSHTGRYIRCFPGRFMEAPAMFKRKGKYYLMMSGCTGWRPNQARSAVADSIMGEWVELGDPCLNDTTGTTFYSQSTCIFPVQGTEDAFIYMGDRWNPEDAIDGRYVWLPVKFEDDRFFIEWKDSWKKDLFDSL</sequence>
<protein>
    <recommendedName>
        <fullName evidence="5">Beta-glucanase</fullName>
    </recommendedName>
</protein>
<dbReference type="PANTHER" id="PTHR22925:SF3">
    <property type="entry name" value="GLYCOSYL HYDROLASE FAMILY PROTEIN 43"/>
    <property type="match status" value="1"/>
</dbReference>
<proteinExistence type="inferred from homology"/>
<dbReference type="Gene3D" id="2.115.10.20">
    <property type="entry name" value="Glycosyl hydrolase domain, family 43"/>
    <property type="match status" value="1"/>
</dbReference>
<evidence type="ECO:0008006" key="5">
    <source>
        <dbReference type="Google" id="ProtNLM"/>
    </source>
</evidence>
<dbReference type="CDD" id="cd18825">
    <property type="entry name" value="GH43_CtGH43-like"/>
    <property type="match status" value="1"/>
</dbReference>
<dbReference type="Pfam" id="PF04616">
    <property type="entry name" value="Glyco_hydro_43"/>
    <property type="match status" value="1"/>
</dbReference>
<evidence type="ECO:0000313" key="4">
    <source>
        <dbReference type="EMBL" id="MPL96794.1"/>
    </source>
</evidence>
<keyword evidence="3" id="KW-0326">Glycosidase</keyword>
<dbReference type="InterPro" id="IPR023296">
    <property type="entry name" value="Glyco_hydro_beta-prop_sf"/>
</dbReference>
<dbReference type="SUPFAM" id="SSF75005">
    <property type="entry name" value="Arabinanase/levansucrase/invertase"/>
    <property type="match status" value="1"/>
</dbReference>
<dbReference type="GO" id="GO:0005975">
    <property type="term" value="P:carbohydrate metabolic process"/>
    <property type="evidence" value="ECO:0007669"/>
    <property type="project" value="InterPro"/>
</dbReference>
<evidence type="ECO:0000256" key="1">
    <source>
        <dbReference type="ARBA" id="ARBA00009865"/>
    </source>
</evidence>
<gene>
    <name evidence="4" type="ORF">SDC9_42977</name>
</gene>
<dbReference type="EMBL" id="VSSQ01000526">
    <property type="protein sequence ID" value="MPL96794.1"/>
    <property type="molecule type" value="Genomic_DNA"/>
</dbReference>
<evidence type="ECO:0000256" key="3">
    <source>
        <dbReference type="ARBA" id="ARBA00023295"/>
    </source>
</evidence>
<dbReference type="PANTHER" id="PTHR22925">
    <property type="entry name" value="GLYCOSYL HYDROLASE 43 FAMILY MEMBER"/>
    <property type="match status" value="1"/>
</dbReference>
<evidence type="ECO:0000256" key="2">
    <source>
        <dbReference type="ARBA" id="ARBA00022801"/>
    </source>
</evidence>
<comment type="similarity">
    <text evidence="1">Belongs to the glycosyl hydrolase 43 family.</text>
</comment>
<reference evidence="4" key="1">
    <citation type="submission" date="2019-08" db="EMBL/GenBank/DDBJ databases">
        <authorList>
            <person name="Kucharzyk K."/>
            <person name="Murdoch R.W."/>
            <person name="Higgins S."/>
            <person name="Loffler F."/>
        </authorList>
    </citation>
    <scope>NUCLEOTIDE SEQUENCE</scope>
</reference>
<dbReference type="GO" id="GO:0004553">
    <property type="term" value="F:hydrolase activity, hydrolyzing O-glycosyl compounds"/>
    <property type="evidence" value="ECO:0007669"/>
    <property type="project" value="InterPro"/>
</dbReference>
<keyword evidence="2" id="KW-0378">Hydrolase</keyword>
<comment type="caution">
    <text evidence="4">The sequence shown here is derived from an EMBL/GenBank/DDBJ whole genome shotgun (WGS) entry which is preliminary data.</text>
</comment>
<organism evidence="4">
    <name type="scientific">bioreactor metagenome</name>
    <dbReference type="NCBI Taxonomy" id="1076179"/>
    <lineage>
        <taxon>unclassified sequences</taxon>
        <taxon>metagenomes</taxon>
        <taxon>ecological metagenomes</taxon>
    </lineage>
</organism>
<name>A0A644VZ77_9ZZZZ</name>
<accession>A0A644VZ77</accession>